<feature type="transmembrane region" description="Helical" evidence="14">
    <location>
        <begin position="466"/>
        <end position="488"/>
    </location>
</feature>
<feature type="transmembrane region" description="Helical" evidence="14">
    <location>
        <begin position="594"/>
        <end position="611"/>
    </location>
</feature>
<feature type="transmembrane region" description="Helical" evidence="14">
    <location>
        <begin position="793"/>
        <end position="817"/>
    </location>
</feature>
<feature type="transmembrane region" description="Helical" evidence="14">
    <location>
        <begin position="868"/>
        <end position="887"/>
    </location>
</feature>
<dbReference type="GO" id="GO:0005789">
    <property type="term" value="C:endoplasmic reticulum membrane"/>
    <property type="evidence" value="ECO:0007669"/>
    <property type="project" value="UniProtKB-SubCell"/>
</dbReference>
<dbReference type="InterPro" id="IPR002591">
    <property type="entry name" value="Phosphodiest/P_Trfase"/>
</dbReference>
<organism evidence="16 17">
    <name type="scientific">Pichia californica</name>
    <dbReference type="NCBI Taxonomy" id="460514"/>
    <lineage>
        <taxon>Eukaryota</taxon>
        <taxon>Fungi</taxon>
        <taxon>Dikarya</taxon>
        <taxon>Ascomycota</taxon>
        <taxon>Saccharomycotina</taxon>
        <taxon>Pichiomycetes</taxon>
        <taxon>Pichiales</taxon>
        <taxon>Pichiaceae</taxon>
        <taxon>Pichia</taxon>
    </lineage>
</organism>
<feature type="transmembrane region" description="Helical" evidence="14">
    <location>
        <begin position="508"/>
        <end position="527"/>
    </location>
</feature>
<keyword evidence="5 14" id="KW-0337">GPI-anchor biosynthesis</keyword>
<dbReference type="PANTHER" id="PTHR12250">
    <property type="entry name" value="PHOSPHATIDYLINOSITOL GLYCAN, CLASS N"/>
    <property type="match status" value="1"/>
</dbReference>
<comment type="subcellular location">
    <subcellularLocation>
        <location evidence="1 14">Endoplasmic reticulum membrane</location>
        <topology evidence="1 14">Multi-pass membrane protein</topology>
    </subcellularLocation>
</comment>
<dbReference type="InterPro" id="IPR007070">
    <property type="entry name" value="GPI_EtnP_transferase_1"/>
</dbReference>
<protein>
    <recommendedName>
        <fullName evidence="4 14">GPI ethanolamine phosphate transferase 1</fullName>
        <ecNumber evidence="14">2.-.-.-</ecNumber>
    </recommendedName>
</protein>
<keyword evidence="17" id="KW-1185">Reference proteome</keyword>
<evidence type="ECO:0000256" key="4">
    <source>
        <dbReference type="ARBA" id="ARBA00020831"/>
    </source>
</evidence>
<dbReference type="GO" id="GO:0051377">
    <property type="term" value="F:mannose-ethanolamine phosphotransferase activity"/>
    <property type="evidence" value="ECO:0007669"/>
    <property type="project" value="UniProtKB-UniRule"/>
</dbReference>
<evidence type="ECO:0000259" key="15">
    <source>
        <dbReference type="Pfam" id="PF04987"/>
    </source>
</evidence>
<name>A0A9P7BDY2_9ASCO</name>
<dbReference type="Pfam" id="PF04987">
    <property type="entry name" value="PigN"/>
    <property type="match status" value="1"/>
</dbReference>
<evidence type="ECO:0000256" key="1">
    <source>
        <dbReference type="ARBA" id="ARBA00004477"/>
    </source>
</evidence>
<dbReference type="PANTHER" id="PTHR12250:SF0">
    <property type="entry name" value="GPI ETHANOLAMINE PHOSPHATE TRANSFERASE 1"/>
    <property type="match status" value="1"/>
</dbReference>
<dbReference type="Pfam" id="PF01663">
    <property type="entry name" value="Phosphodiest"/>
    <property type="match status" value="1"/>
</dbReference>
<feature type="domain" description="GPI ethanolamine phosphate transferase 1 C-terminal" evidence="15">
    <location>
        <begin position="456"/>
        <end position="894"/>
    </location>
</feature>
<comment type="caution">
    <text evidence="16">The sequence shown here is derived from an EMBL/GenBank/DDBJ whole genome shotgun (WGS) entry which is preliminary data.</text>
</comment>
<proteinExistence type="inferred from homology"/>
<comment type="function">
    <text evidence="13 14">Ethanolamine phosphate transferase involved in glycosylphosphatidylinositol-anchor biosynthesis. Transfers ethanolamine phosphate to the first alpha-1,4-linked mannose of the glycosylphosphatidylinositol precursor of GPI-anchor.</text>
</comment>
<evidence type="ECO:0000256" key="7">
    <source>
        <dbReference type="ARBA" id="ARBA00022692"/>
    </source>
</evidence>
<evidence type="ECO:0000256" key="9">
    <source>
        <dbReference type="ARBA" id="ARBA00022989"/>
    </source>
</evidence>
<dbReference type="SUPFAM" id="SSF53649">
    <property type="entry name" value="Alkaline phosphatase-like"/>
    <property type="match status" value="1"/>
</dbReference>
<dbReference type="InterPro" id="IPR037671">
    <property type="entry name" value="PIGN_N"/>
</dbReference>
<feature type="transmembrane region" description="Helical" evidence="14">
    <location>
        <begin position="715"/>
        <end position="735"/>
    </location>
</feature>
<evidence type="ECO:0000256" key="5">
    <source>
        <dbReference type="ARBA" id="ARBA00022502"/>
    </source>
</evidence>
<keyword evidence="6 14" id="KW-0808">Transferase</keyword>
<dbReference type="AlphaFoldDB" id="A0A9P7BDY2"/>
<feature type="transmembrane region" description="Helical" evidence="14">
    <location>
        <begin position="907"/>
        <end position="929"/>
    </location>
</feature>
<evidence type="ECO:0000313" key="17">
    <source>
        <dbReference type="Proteomes" id="UP000697127"/>
    </source>
</evidence>
<dbReference type="FunFam" id="3.40.720.10:FF:000015">
    <property type="entry name" value="GPI ethanolamine phosphate transferase 1"/>
    <property type="match status" value="1"/>
</dbReference>
<evidence type="ECO:0000256" key="12">
    <source>
        <dbReference type="ARBA" id="ARBA00023316"/>
    </source>
</evidence>
<evidence type="ECO:0000256" key="13">
    <source>
        <dbReference type="ARBA" id="ARBA00024850"/>
    </source>
</evidence>
<evidence type="ECO:0000313" key="16">
    <source>
        <dbReference type="EMBL" id="KAG0688667.1"/>
    </source>
</evidence>
<feature type="transmembrane region" description="Helical" evidence="14">
    <location>
        <begin position="572"/>
        <end position="588"/>
    </location>
</feature>
<feature type="transmembrane region" description="Helical" evidence="14">
    <location>
        <begin position="623"/>
        <end position="640"/>
    </location>
</feature>
<sequence length="986" mass="113610">MSTEQNEKKLHSKRSIWLAIGVIFHLIYLWSIFDIYFVSPLVHGMNQHQSTLNAPAKRLFLIVGDGQRADKTLGKIYHPGSRKEEYLAPFLRSIILNEGTYGLSHTRMPTESRPGHVAMIAGFYEDVSAVTKGWKENPVDFDSVFNQSSHTYSFGSPDILPMFAQGATTGQVDTWMYGHEFEDFTSSSIELDKYVFNHFYQLLNNSTNNQQLNNQIRQDGNIFFLHLLGTDTSGHSYRPYSEEYYDNIKYTDKEIEKLVIEVGKFFGDNDTAFIFTADHGMSDFGSHGDGHPNNTRTPLICWGKGCNKPVKIDPKDNEFLNDKFENEDMSNWDLDNIKRHDVKQADIASLMSYLIGSNYPMNSVGELPIEFIDDSEINKIKGLYQNSLTLLEQYIVKLHEVKENQFNFKEFNKFEIKSIDNYMKDIEKVIELMNNNIDLESEAILLIEEFNSIILEGLDYLQKYNWLMIRSIVTLGFIGWIVYSFTIFLQMFIIPKDKLSIDINSKHYIQKFIFGSITAIMVFIFQYEKLPLNYYFYLIFPIFLWFEIFKFRIDLINGFNLFFKGLNINKKILIFIFIIIFFESIAIGFENRNIFTYIYLILSFTYPILLFKNTIFSTKKHILISLSWFTTCILLSLFPIQDPVKVESINMIVTSGLIMTIIGIIGFTFLQDKMTKIQKSIIIFQILLIILSIYSTLKAVVSLTNRNGLPLDAQIIGWSVLIISLIFPTILHSINSNSNYKIRFLIIFLTMAPTFNILTISFEGLFYILYSIMIFQWIEIESMSIKSNNNLKLLRISIIGFFNLQIAFFGTGNISSISSFSLDSVYRLLPIFDPFPMGALLMLKLIIPYALLSTGLGLINLRLGFQKYSITSLIISVCDLLSLWFFYMVKTEGSWLDIGVSISNYCLAIFGALFIAIVEVGSTIVLNGVHIEDVNIEEKKSKAILNLKIEDNNYKDIEKIINEDQLDDGSIGSRLKRRNQKIENVD</sequence>
<feature type="transmembrane region" description="Helical" evidence="14">
    <location>
        <begin position="837"/>
        <end position="861"/>
    </location>
</feature>
<dbReference type="GO" id="GO:0006506">
    <property type="term" value="P:GPI anchor biosynthetic process"/>
    <property type="evidence" value="ECO:0007669"/>
    <property type="project" value="UniProtKB-KW"/>
</dbReference>
<feature type="transmembrane region" description="Helical" evidence="14">
    <location>
        <begin position="682"/>
        <end position="703"/>
    </location>
</feature>
<evidence type="ECO:0000256" key="11">
    <source>
        <dbReference type="ARBA" id="ARBA00023180"/>
    </source>
</evidence>
<dbReference type="CDD" id="cd16020">
    <property type="entry name" value="GPI_EPT_1"/>
    <property type="match status" value="1"/>
</dbReference>
<keyword evidence="9 14" id="KW-1133">Transmembrane helix</keyword>
<gene>
    <name evidence="16" type="primary">MCD4</name>
    <name evidence="16" type="ORF">C6P40_000680</name>
</gene>
<dbReference type="GO" id="GO:0071555">
    <property type="term" value="P:cell wall organization"/>
    <property type="evidence" value="ECO:0007669"/>
    <property type="project" value="UniProtKB-KW"/>
</dbReference>
<keyword evidence="7 14" id="KW-0812">Transmembrane</keyword>
<comment type="similarity">
    <text evidence="3 14">Belongs to the PIGG/PIGN/PIGO family. PIGN subfamily.</text>
</comment>
<accession>A0A9P7BDY2</accession>
<dbReference type="Proteomes" id="UP000697127">
    <property type="component" value="Unassembled WGS sequence"/>
</dbReference>
<evidence type="ECO:0000256" key="8">
    <source>
        <dbReference type="ARBA" id="ARBA00022824"/>
    </source>
</evidence>
<feature type="transmembrane region" description="Helical" evidence="14">
    <location>
        <begin position="652"/>
        <end position="670"/>
    </location>
</feature>
<feature type="transmembrane region" description="Helical" evidence="14">
    <location>
        <begin position="742"/>
        <end position="758"/>
    </location>
</feature>
<dbReference type="Gene3D" id="3.40.720.10">
    <property type="entry name" value="Alkaline Phosphatase, subunit A"/>
    <property type="match status" value="1"/>
</dbReference>
<dbReference type="InterPro" id="IPR017852">
    <property type="entry name" value="GPI_EtnP_transferase_1_C"/>
</dbReference>
<keyword evidence="8 14" id="KW-0256">Endoplasmic reticulum</keyword>
<evidence type="ECO:0000256" key="14">
    <source>
        <dbReference type="RuleBase" id="RU367138"/>
    </source>
</evidence>
<keyword evidence="10 14" id="KW-0472">Membrane</keyword>
<feature type="transmembrane region" description="Helical" evidence="14">
    <location>
        <begin position="533"/>
        <end position="551"/>
    </location>
</feature>
<keyword evidence="11" id="KW-0325">Glycoprotein</keyword>
<feature type="transmembrane region" description="Helical" evidence="14">
    <location>
        <begin position="16"/>
        <end position="38"/>
    </location>
</feature>
<dbReference type="InterPro" id="IPR017850">
    <property type="entry name" value="Alkaline_phosphatase_core_sf"/>
</dbReference>
<comment type="pathway">
    <text evidence="2 14">Glycolipid biosynthesis; glycosylphosphatidylinositol-anchor biosynthesis.</text>
</comment>
<reference evidence="16" key="1">
    <citation type="submission" date="2020-11" db="EMBL/GenBank/DDBJ databases">
        <title>Kefir isolates.</title>
        <authorList>
            <person name="Marcisauskas S."/>
            <person name="Kim Y."/>
            <person name="Blasche S."/>
        </authorList>
    </citation>
    <scope>NUCLEOTIDE SEQUENCE</scope>
    <source>
        <strain evidence="16">Olga-1</strain>
    </source>
</reference>
<evidence type="ECO:0000256" key="2">
    <source>
        <dbReference type="ARBA" id="ARBA00004687"/>
    </source>
</evidence>
<evidence type="ECO:0000256" key="10">
    <source>
        <dbReference type="ARBA" id="ARBA00023136"/>
    </source>
</evidence>
<keyword evidence="12" id="KW-0961">Cell wall biogenesis/degradation</keyword>
<dbReference type="EMBL" id="PUHW01000132">
    <property type="protein sequence ID" value="KAG0688667.1"/>
    <property type="molecule type" value="Genomic_DNA"/>
</dbReference>
<dbReference type="EC" id="2.-.-.-" evidence="14"/>
<evidence type="ECO:0000256" key="3">
    <source>
        <dbReference type="ARBA" id="ARBA00008400"/>
    </source>
</evidence>
<evidence type="ECO:0000256" key="6">
    <source>
        <dbReference type="ARBA" id="ARBA00022679"/>
    </source>
</evidence>